<organism evidence="1 2">
    <name type="scientific">Colwellia psychrerythraea</name>
    <name type="common">Vibrio psychroerythus</name>
    <dbReference type="NCBI Taxonomy" id="28229"/>
    <lineage>
        <taxon>Bacteria</taxon>
        <taxon>Pseudomonadati</taxon>
        <taxon>Pseudomonadota</taxon>
        <taxon>Gammaproteobacteria</taxon>
        <taxon>Alteromonadales</taxon>
        <taxon>Colwelliaceae</taxon>
        <taxon>Colwellia</taxon>
    </lineage>
</organism>
<dbReference type="InterPro" id="IPR008551">
    <property type="entry name" value="TANGO2"/>
</dbReference>
<dbReference type="Gene3D" id="3.60.60.10">
    <property type="entry name" value="Penicillin V Acylase, Chain A"/>
    <property type="match status" value="1"/>
</dbReference>
<dbReference type="PATRIC" id="fig|28229.4.peg.3002"/>
<dbReference type="Pfam" id="PF05742">
    <property type="entry name" value="TANGO2"/>
    <property type="match status" value="1"/>
</dbReference>
<protein>
    <recommendedName>
        <fullName evidence="3">NRDE family protein</fullName>
    </recommendedName>
</protein>
<sequence length="253" mass="28746">MCTVSWLVENNDYHVFFNRDEQRSRSLALPPQQFTINRTESLMPIDPDGNGTWISTNEFGLTLCLLNYYQGITPQGAFVSRGLLVKALSAKKTIQEAHQALQQSRLRDYASFSLLAFGYDIHGLFVQKTWQWSGKQLTQLQLCSPFTSSSVKFEQVSSSRFALANQMPMKSVADVKLYHQSHQPDKSHLSACMHRTDAKSVSMSHIHVSPQQSYFHYKNASPCSRQPFVTTELTRSLQTSHLTYRSLSNLNSV</sequence>
<dbReference type="OrthoDB" id="1113830at2"/>
<evidence type="ECO:0000313" key="2">
    <source>
        <dbReference type="Proteomes" id="UP000029843"/>
    </source>
</evidence>
<dbReference type="EMBL" id="JQED01000040">
    <property type="protein sequence ID" value="KGJ89655.1"/>
    <property type="molecule type" value="Genomic_DNA"/>
</dbReference>
<dbReference type="Proteomes" id="UP000029843">
    <property type="component" value="Unassembled WGS sequence"/>
</dbReference>
<comment type="caution">
    <text evidence="1">The sequence shown here is derived from an EMBL/GenBank/DDBJ whole genome shotgun (WGS) entry which is preliminary data.</text>
</comment>
<dbReference type="RefSeq" id="WP_052056723.1">
    <property type="nucleotide sequence ID" value="NZ_JQED01000040.1"/>
</dbReference>
<evidence type="ECO:0008006" key="3">
    <source>
        <dbReference type="Google" id="ProtNLM"/>
    </source>
</evidence>
<dbReference type="AlphaFoldDB" id="A0A099KHE5"/>
<gene>
    <name evidence="1" type="ORF">ND2E_3846</name>
</gene>
<name>A0A099KHE5_COLPS</name>
<proteinExistence type="predicted"/>
<accession>A0A099KHE5</accession>
<evidence type="ECO:0000313" key="1">
    <source>
        <dbReference type="EMBL" id="KGJ89655.1"/>
    </source>
</evidence>
<reference evidence="1 2" key="1">
    <citation type="submission" date="2014-08" db="EMBL/GenBank/DDBJ databases">
        <title>Genomic and Phenotypic Diversity of Colwellia psychrerythraea strains from Disparate Marine Basins.</title>
        <authorList>
            <person name="Techtmann S.M."/>
            <person name="Stelling S.C."/>
            <person name="Utturkar S.M."/>
            <person name="Alshibli N."/>
            <person name="Harris A."/>
            <person name="Brown S.D."/>
            <person name="Hazen T.C."/>
        </authorList>
    </citation>
    <scope>NUCLEOTIDE SEQUENCE [LARGE SCALE GENOMIC DNA]</scope>
    <source>
        <strain evidence="1 2">ND2E</strain>
    </source>
</reference>